<accession>A0A8H6VTS6</accession>
<sequence>MAVSHDTEGPYRALKAAVELELADAWAEEDPETLPLQRNVEHLFTSHPVHDTDIDAWLKEYDGYDYKAKRWIRIPDAVVEADDLYEPMVNIMRDIVSQFQQRENIVDGKVVQRRAVLDTHDTANPLKSLPGISIIASGGGCATNDPDIPAVVTYAQISDIYEGKLDADFRASERSQLGVYAREIFVQQPTRRFVRATLFTDAVVRVLHFDRGGCFYSQLIDYHDKALFFVKLVLLGTSFNETHFGRDTTVEWNGKRRSIRVVGDDGGGDCQFDVEPEPLFFRRTIRSRGTVCWRGWFNGGVYIIKDYWRAEGRVKESHILRDLLGVRGVGQMLAFEDDRTTVENLRGLSMLSEPLVNRIQTRIVVREYGETLEKAGCAHQLLRAVRDIVVAHRHCTLRLPEDKRVLHGDISLHNLRLADGAEGVYGVMIDWDLAKRMVDVVGGKITSSDLRAGTLAYQSIRVHLGDVPGLPHLRPVDDLESTLYVLIDILFGFDHNGVRLTKLPPTLEMWLKSPNPNPAHLADSKRSILSGSRIRFKLTRFLCEREVTTFHALISTLSRVVKRRVDAVLDAIVEDAPIPHPEYTVEEAEEDYTAFLDALEEAMKELEDGGLAGPYRGIRVAEVSE</sequence>
<dbReference type="PANTHER" id="PTHR38248:SF2">
    <property type="entry name" value="FUNK1 11"/>
    <property type="match status" value="1"/>
</dbReference>
<dbReference type="SUPFAM" id="SSF56112">
    <property type="entry name" value="Protein kinase-like (PK-like)"/>
    <property type="match status" value="1"/>
</dbReference>
<gene>
    <name evidence="2" type="ORF">HMN09_01257400</name>
</gene>
<feature type="domain" description="Fungal-type protein kinase" evidence="1">
    <location>
        <begin position="164"/>
        <end position="489"/>
    </location>
</feature>
<dbReference type="Pfam" id="PF17667">
    <property type="entry name" value="Pkinase_fungal"/>
    <property type="match status" value="1"/>
</dbReference>
<dbReference type="InterPro" id="IPR040976">
    <property type="entry name" value="Pkinase_fungal"/>
</dbReference>
<dbReference type="Gene3D" id="1.10.510.10">
    <property type="entry name" value="Transferase(Phosphotransferase) domain 1"/>
    <property type="match status" value="1"/>
</dbReference>
<dbReference type="EMBL" id="JACAZE010000024">
    <property type="protein sequence ID" value="KAF7291661.1"/>
    <property type="molecule type" value="Genomic_DNA"/>
</dbReference>
<keyword evidence="3" id="KW-1185">Reference proteome</keyword>
<organism evidence="2 3">
    <name type="scientific">Mycena chlorophos</name>
    <name type="common">Agaric fungus</name>
    <name type="synonym">Agaricus chlorophos</name>
    <dbReference type="NCBI Taxonomy" id="658473"/>
    <lineage>
        <taxon>Eukaryota</taxon>
        <taxon>Fungi</taxon>
        <taxon>Dikarya</taxon>
        <taxon>Basidiomycota</taxon>
        <taxon>Agaricomycotina</taxon>
        <taxon>Agaricomycetes</taxon>
        <taxon>Agaricomycetidae</taxon>
        <taxon>Agaricales</taxon>
        <taxon>Marasmiineae</taxon>
        <taxon>Mycenaceae</taxon>
        <taxon>Mycena</taxon>
    </lineage>
</organism>
<comment type="caution">
    <text evidence="2">The sequence shown here is derived from an EMBL/GenBank/DDBJ whole genome shotgun (WGS) entry which is preliminary data.</text>
</comment>
<evidence type="ECO:0000313" key="3">
    <source>
        <dbReference type="Proteomes" id="UP000613580"/>
    </source>
</evidence>
<dbReference type="InterPro" id="IPR011009">
    <property type="entry name" value="Kinase-like_dom_sf"/>
</dbReference>
<name>A0A8H6VTS6_MYCCL</name>
<dbReference type="PANTHER" id="PTHR38248">
    <property type="entry name" value="FUNK1 6"/>
    <property type="match status" value="1"/>
</dbReference>
<reference evidence="2" key="1">
    <citation type="submission" date="2020-05" db="EMBL/GenBank/DDBJ databases">
        <title>Mycena genomes resolve the evolution of fungal bioluminescence.</title>
        <authorList>
            <person name="Tsai I.J."/>
        </authorList>
    </citation>
    <scope>NUCLEOTIDE SEQUENCE</scope>
    <source>
        <strain evidence="2">110903Hualien_Pintung</strain>
    </source>
</reference>
<dbReference type="Proteomes" id="UP000613580">
    <property type="component" value="Unassembled WGS sequence"/>
</dbReference>
<dbReference type="OrthoDB" id="5584477at2759"/>
<evidence type="ECO:0000313" key="2">
    <source>
        <dbReference type="EMBL" id="KAF7291661.1"/>
    </source>
</evidence>
<evidence type="ECO:0000259" key="1">
    <source>
        <dbReference type="Pfam" id="PF17667"/>
    </source>
</evidence>
<dbReference type="AlphaFoldDB" id="A0A8H6VTS6"/>
<proteinExistence type="predicted"/>
<protein>
    <recommendedName>
        <fullName evidence="1">Fungal-type protein kinase domain-containing protein</fullName>
    </recommendedName>
</protein>